<gene>
    <name evidence="4" type="ORF">ACFYV7_28005</name>
</gene>
<sequence length="308" mass="33324">MIDSNLFTYKVPNWGVMTIRTTFPSGSDDCAAWLTLPEGTGPHPVVVLVHGGGATHAMMLAQYEQAFSNAGLAVLAFDFRHLGESGGEPRQLVDQRRYAEDVDAALAFACSRPELDANRIALWGTSFGASHVLAAAARHQGMRAAVVQCPVFSGRAVVSRAGLRHLLRLTFPVVSDLVRAALRLPRRYVPLVARPGELAFVNQPGALEGWQSVMPAGYEFDNRITAASGLDMLFYNAASAAPRVRCPLLVCACDRENLIDPAIAGRVAATAPNAVLEHYDADHFTVYHPPVVEKILADQIAFLTTHLR</sequence>
<evidence type="ECO:0000256" key="2">
    <source>
        <dbReference type="ARBA" id="ARBA00022801"/>
    </source>
</evidence>
<proteinExistence type="inferred from homology"/>
<accession>A0ABW6R0N3</accession>
<keyword evidence="5" id="KW-1185">Reference proteome</keyword>
<organism evidence="4 5">
    <name type="scientific">Nocardia suismassiliense</name>
    <dbReference type="NCBI Taxonomy" id="2077092"/>
    <lineage>
        <taxon>Bacteria</taxon>
        <taxon>Bacillati</taxon>
        <taxon>Actinomycetota</taxon>
        <taxon>Actinomycetes</taxon>
        <taxon>Mycobacteriales</taxon>
        <taxon>Nocardiaceae</taxon>
        <taxon>Nocardia</taxon>
    </lineage>
</organism>
<dbReference type="PANTHER" id="PTHR22946">
    <property type="entry name" value="DIENELACTONE HYDROLASE DOMAIN-CONTAINING PROTEIN-RELATED"/>
    <property type="match status" value="1"/>
</dbReference>
<name>A0ABW6R0N3_9NOCA</name>
<comment type="similarity">
    <text evidence="1">Belongs to the AB hydrolase superfamily.</text>
</comment>
<evidence type="ECO:0000313" key="4">
    <source>
        <dbReference type="EMBL" id="MFF3226669.1"/>
    </source>
</evidence>
<protein>
    <submittedName>
        <fullName evidence="4">Alpha/beta hydrolase</fullName>
    </submittedName>
</protein>
<dbReference type="PANTHER" id="PTHR22946:SF9">
    <property type="entry name" value="POLYKETIDE TRANSFERASE AF380"/>
    <property type="match status" value="1"/>
</dbReference>
<dbReference type="EMBL" id="JBIAPI010000008">
    <property type="protein sequence ID" value="MFF3226669.1"/>
    <property type="molecule type" value="Genomic_DNA"/>
</dbReference>
<dbReference type="RefSeq" id="WP_387722584.1">
    <property type="nucleotide sequence ID" value="NZ_JBIAPI010000008.1"/>
</dbReference>
<dbReference type="Proteomes" id="UP001601948">
    <property type="component" value="Unassembled WGS sequence"/>
</dbReference>
<dbReference type="SUPFAM" id="SSF53474">
    <property type="entry name" value="alpha/beta-Hydrolases"/>
    <property type="match status" value="1"/>
</dbReference>
<evidence type="ECO:0000259" key="3">
    <source>
        <dbReference type="Pfam" id="PF12146"/>
    </source>
</evidence>
<evidence type="ECO:0000313" key="5">
    <source>
        <dbReference type="Proteomes" id="UP001601948"/>
    </source>
</evidence>
<reference evidence="4 5" key="1">
    <citation type="submission" date="2024-10" db="EMBL/GenBank/DDBJ databases">
        <title>The Natural Products Discovery Center: Release of the First 8490 Sequenced Strains for Exploring Actinobacteria Biosynthetic Diversity.</title>
        <authorList>
            <person name="Kalkreuter E."/>
            <person name="Kautsar S.A."/>
            <person name="Yang D."/>
            <person name="Bader C.D."/>
            <person name="Teijaro C.N."/>
            <person name="Fluegel L."/>
            <person name="Davis C.M."/>
            <person name="Simpson J.R."/>
            <person name="Lauterbach L."/>
            <person name="Steele A.D."/>
            <person name="Gui C."/>
            <person name="Meng S."/>
            <person name="Li G."/>
            <person name="Viehrig K."/>
            <person name="Ye F."/>
            <person name="Su P."/>
            <person name="Kiefer A.F."/>
            <person name="Nichols A."/>
            <person name="Cepeda A.J."/>
            <person name="Yan W."/>
            <person name="Fan B."/>
            <person name="Jiang Y."/>
            <person name="Adhikari A."/>
            <person name="Zheng C.-J."/>
            <person name="Schuster L."/>
            <person name="Cowan T.M."/>
            <person name="Smanski M.J."/>
            <person name="Chevrette M.G."/>
            <person name="De Carvalho L.P.S."/>
            <person name="Shen B."/>
        </authorList>
    </citation>
    <scope>NUCLEOTIDE SEQUENCE [LARGE SCALE GENOMIC DNA]</scope>
    <source>
        <strain evidence="4 5">NPDC003040</strain>
    </source>
</reference>
<comment type="caution">
    <text evidence="4">The sequence shown here is derived from an EMBL/GenBank/DDBJ whole genome shotgun (WGS) entry which is preliminary data.</text>
</comment>
<dbReference type="Pfam" id="PF12146">
    <property type="entry name" value="Hydrolase_4"/>
    <property type="match status" value="1"/>
</dbReference>
<feature type="domain" description="Serine aminopeptidase S33" evidence="3">
    <location>
        <begin position="42"/>
        <end position="175"/>
    </location>
</feature>
<dbReference type="InterPro" id="IPR029058">
    <property type="entry name" value="AB_hydrolase_fold"/>
</dbReference>
<dbReference type="InterPro" id="IPR050261">
    <property type="entry name" value="FrsA_esterase"/>
</dbReference>
<dbReference type="Gene3D" id="3.40.50.1820">
    <property type="entry name" value="alpha/beta hydrolase"/>
    <property type="match status" value="1"/>
</dbReference>
<dbReference type="InterPro" id="IPR022742">
    <property type="entry name" value="Hydrolase_4"/>
</dbReference>
<keyword evidence="2 4" id="KW-0378">Hydrolase</keyword>
<dbReference type="GO" id="GO:0016787">
    <property type="term" value="F:hydrolase activity"/>
    <property type="evidence" value="ECO:0007669"/>
    <property type="project" value="UniProtKB-KW"/>
</dbReference>
<evidence type="ECO:0000256" key="1">
    <source>
        <dbReference type="ARBA" id="ARBA00008645"/>
    </source>
</evidence>